<sequence>MRKLIFAIALACGALLLGPGLTGEAQAKPKGWHGHKGHHYGHSYGPRRHHGWTRGRHLGWYKHPHHRR</sequence>
<evidence type="ECO:0000256" key="2">
    <source>
        <dbReference type="SAM" id="SignalP"/>
    </source>
</evidence>
<accession>A0ABW9IA28</accession>
<name>A0ABW9IA28_9ACTN</name>
<dbReference type="EMBL" id="JBJVNI010000363">
    <property type="protein sequence ID" value="MFM9616257.1"/>
    <property type="molecule type" value="Genomic_DNA"/>
</dbReference>
<feature type="signal peptide" evidence="2">
    <location>
        <begin position="1"/>
        <end position="27"/>
    </location>
</feature>
<evidence type="ECO:0000313" key="3">
    <source>
        <dbReference type="EMBL" id="MFM9616257.1"/>
    </source>
</evidence>
<feature type="region of interest" description="Disordered" evidence="1">
    <location>
        <begin position="26"/>
        <end position="49"/>
    </location>
</feature>
<organism evidence="3 4">
    <name type="scientific">Streptomyces niveiscabiei</name>
    <dbReference type="NCBI Taxonomy" id="164115"/>
    <lineage>
        <taxon>Bacteria</taxon>
        <taxon>Bacillati</taxon>
        <taxon>Actinomycetota</taxon>
        <taxon>Actinomycetes</taxon>
        <taxon>Kitasatosporales</taxon>
        <taxon>Streptomycetaceae</taxon>
        <taxon>Streptomyces</taxon>
    </lineage>
</organism>
<gene>
    <name evidence="3" type="ORF">ACKI18_48085</name>
</gene>
<feature type="non-terminal residue" evidence="3">
    <location>
        <position position="68"/>
    </location>
</feature>
<evidence type="ECO:0000313" key="4">
    <source>
        <dbReference type="Proteomes" id="UP001631957"/>
    </source>
</evidence>
<evidence type="ECO:0000256" key="1">
    <source>
        <dbReference type="SAM" id="MobiDB-lite"/>
    </source>
</evidence>
<keyword evidence="4" id="KW-1185">Reference proteome</keyword>
<feature type="compositionally biased region" description="Basic residues" evidence="1">
    <location>
        <begin position="30"/>
        <end position="49"/>
    </location>
</feature>
<reference evidence="3 4" key="1">
    <citation type="submission" date="2024-12" db="EMBL/GenBank/DDBJ databases">
        <title>Forecasting of Potato common scab and diversities of Pathogenic streptomyces spp. in china.</title>
        <authorList>
            <person name="Handique U."/>
            <person name="Wu J."/>
        </authorList>
    </citation>
    <scope>NUCLEOTIDE SEQUENCE [LARGE SCALE GENOMIC DNA]</scope>
    <source>
        <strain evidence="3 4">ZRIMU1530</strain>
    </source>
</reference>
<keyword evidence="2" id="KW-0732">Signal</keyword>
<feature type="chain" id="PRO_5046717302" evidence="2">
    <location>
        <begin position="28"/>
        <end position="68"/>
    </location>
</feature>
<comment type="caution">
    <text evidence="3">The sequence shown here is derived from an EMBL/GenBank/DDBJ whole genome shotgun (WGS) entry which is preliminary data.</text>
</comment>
<proteinExistence type="predicted"/>
<protein>
    <submittedName>
        <fullName evidence="3">Uncharacterized protein</fullName>
    </submittedName>
</protein>
<dbReference type="RefSeq" id="WP_409135035.1">
    <property type="nucleotide sequence ID" value="NZ_JBJVNI010000363.1"/>
</dbReference>
<dbReference type="Proteomes" id="UP001631957">
    <property type="component" value="Unassembled WGS sequence"/>
</dbReference>